<dbReference type="KEGG" id="jre:109006779"/>
<evidence type="ECO:0000256" key="1">
    <source>
        <dbReference type="SAM" id="MobiDB-lite"/>
    </source>
</evidence>
<gene>
    <name evidence="3" type="primary">LOC109006779</name>
</gene>
<protein>
    <submittedName>
        <fullName evidence="3">Uncharacterized protein LOC109006779</fullName>
    </submittedName>
</protein>
<reference evidence="3" key="1">
    <citation type="submission" date="2025-08" db="UniProtKB">
        <authorList>
            <consortium name="RefSeq"/>
        </authorList>
    </citation>
    <scope>IDENTIFICATION</scope>
    <source>
        <tissue evidence="3">Leaves</tissue>
    </source>
</reference>
<dbReference type="STRING" id="51240.A0A2I4GCT2"/>
<proteinExistence type="predicted"/>
<feature type="region of interest" description="Disordered" evidence="1">
    <location>
        <begin position="131"/>
        <end position="224"/>
    </location>
</feature>
<accession>A0A2I4GCT2</accession>
<feature type="compositionally biased region" description="Polar residues" evidence="1">
    <location>
        <begin position="197"/>
        <end position="209"/>
    </location>
</feature>
<dbReference type="Gramene" id="Jr04_03100_p1">
    <property type="protein sequence ID" value="cds.Jr04_03100_p1"/>
    <property type="gene ID" value="Jr04_03100"/>
</dbReference>
<evidence type="ECO:0000313" key="3">
    <source>
        <dbReference type="RefSeq" id="XP_018841707.1"/>
    </source>
</evidence>
<dbReference type="RefSeq" id="XP_018841707.1">
    <property type="nucleotide sequence ID" value="XM_018986162.2"/>
</dbReference>
<dbReference type="PANTHER" id="PTHR34952:SF2">
    <property type="entry name" value="OS05G0113500 PROTEIN"/>
    <property type="match status" value="1"/>
</dbReference>
<sequence length="224" mass="24283">MDTQFCDLNVLGDALDKSLNIQGAQEAESASDGHEGEEDLCEKAQTCQATSYKCLNKCVTFPSSNMMLPASSSDEETEIASQGLFSEESKDQAYSRSISLPTPLKLVSALKGSRGKEGVLQEKLTVKWAPDVYDPTPTSVSHSVKSKSLQKSKNKKNEKRNGKKGQKGNCSQGGGRKDKKQTRKASKVSDKFGNFEVGSSNSYCGSSFRQKSRSEVHYSVGEAS</sequence>
<dbReference type="AlphaFoldDB" id="A0A2I4GCT2"/>
<feature type="compositionally biased region" description="Basic residues" evidence="1">
    <location>
        <begin position="144"/>
        <end position="166"/>
    </location>
</feature>
<dbReference type="OrthoDB" id="2016966at2759"/>
<keyword evidence="2" id="KW-1185">Reference proteome</keyword>
<dbReference type="GeneID" id="109006779"/>
<name>A0A2I4GCT2_JUGRE</name>
<dbReference type="PANTHER" id="PTHR34952">
    <property type="entry name" value="OS05G0113500 PROTEIN"/>
    <property type="match status" value="1"/>
</dbReference>
<feature type="compositionally biased region" description="Basic residues" evidence="1">
    <location>
        <begin position="177"/>
        <end position="186"/>
    </location>
</feature>
<organism evidence="2 3">
    <name type="scientific">Juglans regia</name>
    <name type="common">English walnut</name>
    <dbReference type="NCBI Taxonomy" id="51240"/>
    <lineage>
        <taxon>Eukaryota</taxon>
        <taxon>Viridiplantae</taxon>
        <taxon>Streptophyta</taxon>
        <taxon>Embryophyta</taxon>
        <taxon>Tracheophyta</taxon>
        <taxon>Spermatophyta</taxon>
        <taxon>Magnoliopsida</taxon>
        <taxon>eudicotyledons</taxon>
        <taxon>Gunneridae</taxon>
        <taxon>Pentapetalae</taxon>
        <taxon>rosids</taxon>
        <taxon>fabids</taxon>
        <taxon>Fagales</taxon>
        <taxon>Juglandaceae</taxon>
        <taxon>Juglans</taxon>
    </lineage>
</organism>
<feature type="region of interest" description="Disordered" evidence="1">
    <location>
        <begin position="69"/>
        <end position="88"/>
    </location>
</feature>
<dbReference type="Proteomes" id="UP000235220">
    <property type="component" value="Chromosome 4"/>
</dbReference>
<evidence type="ECO:0000313" key="2">
    <source>
        <dbReference type="Proteomes" id="UP000235220"/>
    </source>
</evidence>